<keyword evidence="9" id="KW-1185">Reference proteome</keyword>
<dbReference type="PIRSF" id="PIRSF004925">
    <property type="entry name" value="HcaT"/>
    <property type="match status" value="1"/>
</dbReference>
<accession>A0A0U2KWD2</accession>
<proteinExistence type="predicted"/>
<name>A0A0U2KWD2_9BACL</name>
<dbReference type="STRING" id="162209.IJ22_06090"/>
<dbReference type="Gene3D" id="1.20.1250.20">
    <property type="entry name" value="MFS general substrate transporter like domains"/>
    <property type="match status" value="2"/>
</dbReference>
<dbReference type="RefSeq" id="WP_062407124.1">
    <property type="nucleotide sequence ID" value="NZ_BJCS01000002.1"/>
</dbReference>
<keyword evidence="7" id="KW-0472">Membrane</keyword>
<evidence type="ECO:0000256" key="5">
    <source>
        <dbReference type="ARBA" id="ARBA00022692"/>
    </source>
</evidence>
<dbReference type="GO" id="GO:0015528">
    <property type="term" value="F:lactose:proton symporter activity"/>
    <property type="evidence" value="ECO:0007669"/>
    <property type="project" value="TreeGrafter"/>
</dbReference>
<keyword evidence="4" id="KW-0997">Cell inner membrane</keyword>
<protein>
    <submittedName>
        <fullName evidence="8">MFS transporter</fullName>
    </submittedName>
</protein>
<evidence type="ECO:0000256" key="4">
    <source>
        <dbReference type="ARBA" id="ARBA00022519"/>
    </source>
</evidence>
<dbReference type="EMBL" id="CP013652">
    <property type="protein sequence ID" value="ALS20994.1"/>
    <property type="molecule type" value="Genomic_DNA"/>
</dbReference>
<keyword evidence="2" id="KW-0813">Transport</keyword>
<dbReference type="InterPro" id="IPR024989">
    <property type="entry name" value="MFS_assoc_dom"/>
</dbReference>
<evidence type="ECO:0000256" key="2">
    <source>
        <dbReference type="ARBA" id="ARBA00022448"/>
    </source>
</evidence>
<dbReference type="PANTHER" id="PTHR23522:SF10">
    <property type="entry name" value="3-PHENYLPROPIONIC ACID TRANSPORTER-RELATED"/>
    <property type="match status" value="1"/>
</dbReference>
<dbReference type="PANTHER" id="PTHR23522">
    <property type="entry name" value="BLL5896 PROTEIN"/>
    <property type="match status" value="1"/>
</dbReference>
<organism evidence="8 9">
    <name type="scientific">Paenibacillus naphthalenovorans</name>
    <dbReference type="NCBI Taxonomy" id="162209"/>
    <lineage>
        <taxon>Bacteria</taxon>
        <taxon>Bacillati</taxon>
        <taxon>Bacillota</taxon>
        <taxon>Bacilli</taxon>
        <taxon>Bacillales</taxon>
        <taxon>Paenibacillaceae</taxon>
        <taxon>Paenibacillus</taxon>
    </lineage>
</organism>
<dbReference type="OrthoDB" id="1650886at2"/>
<sequence length="397" mass="43834">MSERLIRGNAATLCCFTFSIYTTVAVITSYFPLYFLSKGFSTVQIGLLYSVGPMLGIVSNLFWGVVSDRWQTVKKIVILVLIGQWLTAAFIFRTDAFGLLMVLMGSFYFFQSPMSSLNDSQILLTIKNTGKSYASFRVWGSIGFAAAALVFGKLLKDFGIELTAVLMMITIGCSLLLSLMLKDARQTGYKKPDFSGLVPIVTSRSFLAFLLTVLVISVAHRMNDGFLALYLERLGADQTIVGWSWMVSAVSEIPIFFWLSKHGHKYKELPLLIICCLVYLARFLLMSVIDNPLWVIGIQFMHSVSFGIFLFTVIRYIQSVVPDQFRASGQALFAITWSGLAGLISGALGGTVFNSWGPHAMYALASALAFAAMLGFLGLHLRTRGRTALHELEQGPS</sequence>
<evidence type="ECO:0000313" key="9">
    <source>
        <dbReference type="Proteomes" id="UP000061660"/>
    </source>
</evidence>
<dbReference type="SUPFAM" id="SSF103473">
    <property type="entry name" value="MFS general substrate transporter"/>
    <property type="match status" value="1"/>
</dbReference>
<evidence type="ECO:0000256" key="7">
    <source>
        <dbReference type="ARBA" id="ARBA00023136"/>
    </source>
</evidence>
<dbReference type="Proteomes" id="UP000061660">
    <property type="component" value="Chromosome"/>
</dbReference>
<reference evidence="9" key="1">
    <citation type="submission" date="2015-12" db="EMBL/GenBank/DDBJ databases">
        <title>Complete genome sequences of two moderately thermophilic Paenibacillus species.</title>
        <authorList>
            <person name="Butler R.III."/>
            <person name="Wang J."/>
            <person name="Stark B.C."/>
            <person name="Pombert J.-F."/>
        </authorList>
    </citation>
    <scope>NUCLEOTIDE SEQUENCE [LARGE SCALE GENOMIC DNA]</scope>
    <source>
        <strain evidence="9">32O-Y</strain>
    </source>
</reference>
<keyword evidence="6" id="KW-1133">Transmembrane helix</keyword>
<evidence type="ECO:0000256" key="6">
    <source>
        <dbReference type="ARBA" id="ARBA00022989"/>
    </source>
</evidence>
<evidence type="ECO:0000256" key="3">
    <source>
        <dbReference type="ARBA" id="ARBA00022475"/>
    </source>
</evidence>
<comment type="subcellular location">
    <subcellularLocation>
        <location evidence="1">Cell inner membrane</location>
        <topology evidence="1">Multi-pass membrane protein</topology>
    </subcellularLocation>
</comment>
<dbReference type="GO" id="GO:0030395">
    <property type="term" value="F:lactose binding"/>
    <property type="evidence" value="ECO:0007669"/>
    <property type="project" value="TreeGrafter"/>
</dbReference>
<dbReference type="PATRIC" id="fig|162209.4.peg.645"/>
<gene>
    <name evidence="8" type="ORF">IJ22_06090</name>
</gene>
<dbReference type="InterPro" id="IPR026032">
    <property type="entry name" value="HcaT-like"/>
</dbReference>
<reference evidence="8 9" key="2">
    <citation type="journal article" date="2016" name="Genome Announc.">
        <title>Complete Genome Sequences of Two Interactive Moderate Thermophiles, Paenibacillus napthalenovorans 32O-Y and Paenibacillus sp. 32O-W.</title>
        <authorList>
            <person name="Butler R.R.III."/>
            <person name="Wang J."/>
            <person name="Stark B.C."/>
            <person name="Pombert J.F."/>
        </authorList>
    </citation>
    <scope>NUCLEOTIDE SEQUENCE [LARGE SCALE GENOMIC DNA]</scope>
    <source>
        <strain evidence="8 9">32O-Y</strain>
    </source>
</reference>
<dbReference type="AlphaFoldDB" id="A0A0U2KWD2"/>
<keyword evidence="5" id="KW-0812">Transmembrane</keyword>
<dbReference type="GO" id="GO:0005886">
    <property type="term" value="C:plasma membrane"/>
    <property type="evidence" value="ECO:0007669"/>
    <property type="project" value="UniProtKB-SubCell"/>
</dbReference>
<evidence type="ECO:0000256" key="1">
    <source>
        <dbReference type="ARBA" id="ARBA00004429"/>
    </source>
</evidence>
<keyword evidence="3" id="KW-1003">Cell membrane</keyword>
<evidence type="ECO:0000313" key="8">
    <source>
        <dbReference type="EMBL" id="ALS20994.1"/>
    </source>
</evidence>
<dbReference type="InterPro" id="IPR036259">
    <property type="entry name" value="MFS_trans_sf"/>
</dbReference>
<dbReference type="KEGG" id="pnp:IJ22_06090"/>
<dbReference type="Pfam" id="PF12832">
    <property type="entry name" value="MFS_1_like"/>
    <property type="match status" value="1"/>
</dbReference>